<comment type="caution">
    <text evidence="8">Lacks conserved residue(s) required for the propagation of feature annotation.</text>
</comment>
<evidence type="ECO:0000259" key="11">
    <source>
        <dbReference type="Pfam" id="PF19269"/>
    </source>
</evidence>
<dbReference type="InterPro" id="IPR020751">
    <property type="entry name" value="aa-tRNA-synth_I_codon-bd_sub2"/>
</dbReference>
<dbReference type="EMBL" id="BKBA01000002">
    <property type="protein sequence ID" value="GEQ12137.1"/>
    <property type="molecule type" value="Genomic_DNA"/>
</dbReference>
<evidence type="ECO:0000256" key="4">
    <source>
        <dbReference type="ARBA" id="ARBA00022741"/>
    </source>
</evidence>
<keyword evidence="13" id="KW-1185">Reference proteome</keyword>
<dbReference type="OrthoDB" id="9807503at2"/>
<evidence type="ECO:0000313" key="12">
    <source>
        <dbReference type="EMBL" id="GEQ12137.1"/>
    </source>
</evidence>
<proteinExistence type="inferred from homology"/>
<feature type="compositionally biased region" description="Polar residues" evidence="9">
    <location>
        <begin position="1"/>
        <end position="10"/>
    </location>
</feature>
<dbReference type="GO" id="GO:0008270">
    <property type="term" value="F:zinc ion binding"/>
    <property type="evidence" value="ECO:0007669"/>
    <property type="project" value="InterPro"/>
</dbReference>
<dbReference type="InterPro" id="IPR045462">
    <property type="entry name" value="aa-tRNA-synth_I_cd-bd"/>
</dbReference>
<evidence type="ECO:0000256" key="9">
    <source>
        <dbReference type="SAM" id="MobiDB-lite"/>
    </source>
</evidence>
<comment type="catalytic activity">
    <reaction evidence="8">
        <text>tRNA(Glu) + L-glutamate + ATP = L-glutamyl-tRNA(Glu) + AMP + diphosphate</text>
        <dbReference type="Rhea" id="RHEA:23540"/>
        <dbReference type="Rhea" id="RHEA-COMP:9663"/>
        <dbReference type="Rhea" id="RHEA-COMP:9680"/>
        <dbReference type="ChEBI" id="CHEBI:29985"/>
        <dbReference type="ChEBI" id="CHEBI:30616"/>
        <dbReference type="ChEBI" id="CHEBI:33019"/>
        <dbReference type="ChEBI" id="CHEBI:78442"/>
        <dbReference type="ChEBI" id="CHEBI:78520"/>
        <dbReference type="ChEBI" id="CHEBI:456215"/>
        <dbReference type="EC" id="6.1.1.17"/>
    </reaction>
</comment>
<name>A0A512SW30_9MICO</name>
<keyword evidence="5 8" id="KW-0067">ATP-binding</keyword>
<organism evidence="12 13">
    <name type="scientific">Knoellia locipacati</name>
    <dbReference type="NCBI Taxonomy" id="882824"/>
    <lineage>
        <taxon>Bacteria</taxon>
        <taxon>Bacillati</taxon>
        <taxon>Actinomycetota</taxon>
        <taxon>Actinomycetes</taxon>
        <taxon>Micrococcales</taxon>
        <taxon>Intrasporangiaceae</taxon>
        <taxon>Knoellia</taxon>
    </lineage>
</organism>
<dbReference type="HAMAP" id="MF_00022">
    <property type="entry name" value="Glu_tRNA_synth_type1"/>
    <property type="match status" value="1"/>
</dbReference>
<feature type="short sequence motif" description="'KMSKS' region" evidence="8">
    <location>
        <begin position="257"/>
        <end position="261"/>
    </location>
</feature>
<keyword evidence="7 8" id="KW-0030">Aminoacyl-tRNA synthetase</keyword>
<keyword evidence="3 8" id="KW-0436">Ligase</keyword>
<dbReference type="InterPro" id="IPR014729">
    <property type="entry name" value="Rossmann-like_a/b/a_fold"/>
</dbReference>
<dbReference type="AlphaFoldDB" id="A0A512SW30"/>
<evidence type="ECO:0000256" key="6">
    <source>
        <dbReference type="ARBA" id="ARBA00022917"/>
    </source>
</evidence>
<reference evidence="12 13" key="1">
    <citation type="submission" date="2019-07" db="EMBL/GenBank/DDBJ databases">
        <title>Whole genome shotgun sequence of Knoellia locipacati NBRC 109775.</title>
        <authorList>
            <person name="Hosoyama A."/>
            <person name="Uohara A."/>
            <person name="Ohji S."/>
            <person name="Ichikawa N."/>
        </authorList>
    </citation>
    <scope>NUCLEOTIDE SEQUENCE [LARGE SCALE GENOMIC DNA]</scope>
    <source>
        <strain evidence="12 13">NBRC 109775</strain>
    </source>
</reference>
<feature type="region of interest" description="Disordered" evidence="9">
    <location>
        <begin position="1"/>
        <end position="23"/>
    </location>
</feature>
<dbReference type="PROSITE" id="PS00178">
    <property type="entry name" value="AA_TRNA_LIGASE_I"/>
    <property type="match status" value="1"/>
</dbReference>
<dbReference type="PANTHER" id="PTHR43311:SF2">
    <property type="entry name" value="GLUTAMATE--TRNA LIGASE, MITOCHONDRIAL-RELATED"/>
    <property type="match status" value="1"/>
</dbReference>
<dbReference type="Pfam" id="PF00749">
    <property type="entry name" value="tRNA-synt_1c"/>
    <property type="match status" value="1"/>
</dbReference>
<dbReference type="GO" id="GO:0006424">
    <property type="term" value="P:glutamyl-tRNA aminoacylation"/>
    <property type="evidence" value="ECO:0007669"/>
    <property type="project" value="UniProtKB-UniRule"/>
</dbReference>
<evidence type="ECO:0000256" key="5">
    <source>
        <dbReference type="ARBA" id="ARBA00022840"/>
    </source>
</evidence>
<dbReference type="Gene3D" id="1.10.10.350">
    <property type="match status" value="1"/>
</dbReference>
<comment type="caution">
    <text evidence="12">The sequence shown here is derived from an EMBL/GenBank/DDBJ whole genome shotgun (WGS) entry which is preliminary data.</text>
</comment>
<feature type="domain" description="Aminoacyl-tRNA synthetase class I anticodon-binding" evidence="11">
    <location>
        <begin position="346"/>
        <end position="504"/>
    </location>
</feature>
<keyword evidence="4 8" id="KW-0547">Nucleotide-binding</keyword>
<comment type="subunit">
    <text evidence="8">Monomer.</text>
</comment>
<dbReference type="CDD" id="cd00808">
    <property type="entry name" value="GluRS_core"/>
    <property type="match status" value="1"/>
</dbReference>
<dbReference type="InterPro" id="IPR000924">
    <property type="entry name" value="Glu/Gln-tRNA-synth"/>
</dbReference>
<dbReference type="PANTHER" id="PTHR43311">
    <property type="entry name" value="GLUTAMATE--TRNA LIGASE"/>
    <property type="match status" value="1"/>
</dbReference>
<dbReference type="InterPro" id="IPR033910">
    <property type="entry name" value="GluRS_core"/>
</dbReference>
<comment type="function">
    <text evidence="8">Catalyzes the attachment of glutamate to tRNA(Glu) in a two-step reaction: glutamate is first activated by ATP to form Glu-AMP and then transferred to the acceptor end of tRNA(Glu).</text>
</comment>
<keyword evidence="6 8" id="KW-0648">Protein biosynthesis</keyword>
<feature type="domain" description="Glutamyl/glutaminyl-tRNA synthetase class Ib catalytic" evidence="10">
    <location>
        <begin position="13"/>
        <end position="332"/>
    </location>
</feature>
<dbReference type="Proteomes" id="UP000321793">
    <property type="component" value="Unassembled WGS sequence"/>
</dbReference>
<dbReference type="InterPro" id="IPR008925">
    <property type="entry name" value="aa_tRNA-synth_I_cd-bd_sf"/>
</dbReference>
<accession>A0A512SW30</accession>
<sequence length="509" mass="57047">MSEQPSTSARTPRLRVAPSPTGDPHVGTAYMSLFNLAFARQQSGRFLLRIEDTDRARFRADSEQQVYDTLHWLGLTWDEGPDLGGPYAPYRQSERLDTYRPYVERLLEEGKAYHCWCTGERLAQMREMQQKTKQPTGYDRLCHGKTREERAELPGFSETPVVRMFIPQDVPLTFEDLIRGTVSAPRPDDQVILKADGFPTYHLAVVVDDHEMGITHVVRGEEWISSTPKHVLLYQWLGLEPPKFAHMPLLRNADKSKISKRKNPAARLTWFREEGYLPEALVNFLALLAYPPVTEADGTEREVFTFREFSDGFDWKKVNPVGPIFDLKKLDWLNGVYIRELELGNFTSRLLPFLERDEVLSGNPSLGELGRLKAVAELIQTRISHLTEASALVRPFFVADDALEIAEDARGQLKEDAGQVLDAALSALGDIDDAGEGVLGTDSGWNAPAIEAALREAVVDGLGIKPKFAFGPLRTAVSGARISPPLFESMEILGKTSTLARLRSLRDSL</sequence>
<dbReference type="GO" id="GO:0000049">
    <property type="term" value="F:tRNA binding"/>
    <property type="evidence" value="ECO:0007669"/>
    <property type="project" value="InterPro"/>
</dbReference>
<dbReference type="SUPFAM" id="SSF48163">
    <property type="entry name" value="An anticodon-binding domain of class I aminoacyl-tRNA synthetases"/>
    <property type="match status" value="1"/>
</dbReference>
<evidence type="ECO:0000259" key="10">
    <source>
        <dbReference type="Pfam" id="PF00749"/>
    </source>
</evidence>
<keyword evidence="2 8" id="KW-0963">Cytoplasm</keyword>
<dbReference type="GO" id="GO:0004818">
    <property type="term" value="F:glutamate-tRNA ligase activity"/>
    <property type="evidence" value="ECO:0007669"/>
    <property type="project" value="UniProtKB-UniRule"/>
</dbReference>
<evidence type="ECO:0000256" key="1">
    <source>
        <dbReference type="ARBA" id="ARBA00007894"/>
    </source>
</evidence>
<dbReference type="Gene3D" id="3.40.50.620">
    <property type="entry name" value="HUPs"/>
    <property type="match status" value="1"/>
</dbReference>
<feature type="short sequence motif" description="'HIGH' region" evidence="8">
    <location>
        <begin position="18"/>
        <end position="28"/>
    </location>
</feature>
<protein>
    <recommendedName>
        <fullName evidence="8">Glutamate--tRNA ligase</fullName>
        <ecNumber evidence="8">6.1.1.17</ecNumber>
    </recommendedName>
    <alternativeName>
        <fullName evidence="8">Glutamyl-tRNA synthetase</fullName>
        <shortName evidence="8">GluRS</shortName>
    </alternativeName>
</protein>
<evidence type="ECO:0000256" key="3">
    <source>
        <dbReference type="ARBA" id="ARBA00022598"/>
    </source>
</evidence>
<dbReference type="Pfam" id="PF19269">
    <property type="entry name" value="Anticodon_2"/>
    <property type="match status" value="1"/>
</dbReference>
<gene>
    <name evidence="8 12" type="primary">gltX</name>
    <name evidence="12" type="ORF">KLO01_01840</name>
</gene>
<comment type="subcellular location">
    <subcellularLocation>
        <location evidence="8">Cytoplasm</location>
    </subcellularLocation>
</comment>
<comment type="similarity">
    <text evidence="1 8">Belongs to the class-I aminoacyl-tRNA synthetase family. Glutamate--tRNA ligase type 1 subfamily.</text>
</comment>
<dbReference type="Gene3D" id="1.10.8.70">
    <property type="entry name" value="Glutamate-tRNA synthetase, class I, anticodon-binding domain 1"/>
    <property type="match status" value="1"/>
</dbReference>
<evidence type="ECO:0000313" key="13">
    <source>
        <dbReference type="Proteomes" id="UP000321793"/>
    </source>
</evidence>
<dbReference type="PRINTS" id="PR00987">
    <property type="entry name" value="TRNASYNTHGLU"/>
</dbReference>
<dbReference type="InterPro" id="IPR001412">
    <property type="entry name" value="aa-tRNA-synth_I_CS"/>
</dbReference>
<evidence type="ECO:0000256" key="7">
    <source>
        <dbReference type="ARBA" id="ARBA00023146"/>
    </source>
</evidence>
<evidence type="ECO:0000256" key="8">
    <source>
        <dbReference type="HAMAP-Rule" id="MF_00022"/>
    </source>
</evidence>
<dbReference type="NCBIfam" id="TIGR00464">
    <property type="entry name" value="gltX_bact"/>
    <property type="match status" value="1"/>
</dbReference>
<dbReference type="SUPFAM" id="SSF52374">
    <property type="entry name" value="Nucleotidylyl transferase"/>
    <property type="match status" value="1"/>
</dbReference>
<dbReference type="GO" id="GO:0005524">
    <property type="term" value="F:ATP binding"/>
    <property type="evidence" value="ECO:0007669"/>
    <property type="project" value="UniProtKB-UniRule"/>
</dbReference>
<dbReference type="InterPro" id="IPR004527">
    <property type="entry name" value="Glu-tRNA-ligase_bac/mito"/>
</dbReference>
<evidence type="ECO:0000256" key="2">
    <source>
        <dbReference type="ARBA" id="ARBA00022490"/>
    </source>
</evidence>
<dbReference type="InterPro" id="IPR020058">
    <property type="entry name" value="Glu/Gln-tRNA-synth_Ib_cat-dom"/>
</dbReference>
<feature type="binding site" evidence="8">
    <location>
        <position position="260"/>
    </location>
    <ligand>
        <name>ATP</name>
        <dbReference type="ChEBI" id="CHEBI:30616"/>
    </ligand>
</feature>
<dbReference type="EC" id="6.1.1.17" evidence="8"/>
<dbReference type="GO" id="GO:0005829">
    <property type="term" value="C:cytosol"/>
    <property type="evidence" value="ECO:0007669"/>
    <property type="project" value="TreeGrafter"/>
</dbReference>
<dbReference type="InterPro" id="IPR020752">
    <property type="entry name" value="Glu-tRNA-synth_I_codon-bd_sub1"/>
</dbReference>
<dbReference type="InterPro" id="IPR049940">
    <property type="entry name" value="GluQ/Sye"/>
</dbReference>